<organism evidence="1 2">
    <name type="scientific">Phaeosphaeria nodorum (strain SN15 / ATCC MYA-4574 / FGSC 10173)</name>
    <name type="common">Glume blotch fungus</name>
    <name type="synonym">Parastagonospora nodorum</name>
    <dbReference type="NCBI Taxonomy" id="321614"/>
    <lineage>
        <taxon>Eukaryota</taxon>
        <taxon>Fungi</taxon>
        <taxon>Dikarya</taxon>
        <taxon>Ascomycota</taxon>
        <taxon>Pezizomycotina</taxon>
        <taxon>Dothideomycetes</taxon>
        <taxon>Pleosporomycetidae</taxon>
        <taxon>Pleosporales</taxon>
        <taxon>Pleosporineae</taxon>
        <taxon>Phaeosphaeriaceae</taxon>
        <taxon>Parastagonospora</taxon>
    </lineage>
</organism>
<reference evidence="2" key="1">
    <citation type="journal article" date="2007" name="Plant Cell">
        <title>Dothideomycete-plant interactions illuminated by genome sequencing and EST analysis of the wheat pathogen Stagonospora nodorum.</title>
        <authorList>
            <person name="Hane J.K."/>
            <person name="Lowe R.G."/>
            <person name="Solomon P.S."/>
            <person name="Tan K.C."/>
            <person name="Schoch C.L."/>
            <person name="Spatafora J.W."/>
            <person name="Crous P.W."/>
            <person name="Kodira C."/>
            <person name="Birren B.W."/>
            <person name="Galagan J.E."/>
            <person name="Torriani S.F."/>
            <person name="McDonald B.A."/>
            <person name="Oliver R.P."/>
        </authorList>
    </citation>
    <scope>NUCLEOTIDE SEQUENCE [LARGE SCALE GENOMIC DNA]</scope>
    <source>
        <strain evidence="2">SN15 / ATCC MYA-4574 / FGSC 10173</strain>
    </source>
</reference>
<protein>
    <submittedName>
        <fullName evidence="1">Uncharacterized protein</fullName>
    </submittedName>
</protein>
<gene>
    <name evidence="1" type="ORF">SNOG_15862</name>
</gene>
<dbReference type="AlphaFoldDB" id="Q0TX49"/>
<dbReference type="GeneID" id="5982929"/>
<proteinExistence type="predicted"/>
<name>Q0TX49_PHANO</name>
<sequence>MSNVAPTSGISEGWTDIVTTCSTYVAQIQDRQPITDGADSESINKAYTEFVRVHQVALNILIAKCPRANLFNIVPFIVQPVAAVLRKVEDAIDISDRLRTGMTSNSTN</sequence>
<accession>Q0TX49</accession>
<dbReference type="Proteomes" id="UP000001055">
    <property type="component" value="Unassembled WGS sequence"/>
</dbReference>
<dbReference type="RefSeq" id="XP_001805999.1">
    <property type="nucleotide sequence ID" value="XM_001805947.1"/>
</dbReference>
<dbReference type="InParanoid" id="Q0TX49"/>
<dbReference type="EMBL" id="CH445365">
    <property type="protein sequence ID" value="EAT76700.1"/>
    <property type="molecule type" value="Genomic_DNA"/>
</dbReference>
<evidence type="ECO:0000313" key="2">
    <source>
        <dbReference type="Proteomes" id="UP000001055"/>
    </source>
</evidence>
<dbReference type="Pfam" id="PF17615">
    <property type="entry name" value="C166"/>
    <property type="match status" value="1"/>
</dbReference>
<evidence type="ECO:0000313" key="1">
    <source>
        <dbReference type="EMBL" id="EAT76700.1"/>
    </source>
</evidence>
<dbReference type="KEGG" id="pno:SNOG_15862"/>
<dbReference type="VEuPathDB" id="FungiDB:JI435_100260"/>